<accession>A0AAD5Y806</accession>
<evidence type="ECO:0000313" key="3">
    <source>
        <dbReference type="Proteomes" id="UP001210925"/>
    </source>
</evidence>
<protein>
    <recommendedName>
        <fullName evidence="1">Uroporphyrinogen decarboxylase (URO-D) domain-containing protein</fullName>
    </recommendedName>
</protein>
<dbReference type="SUPFAM" id="SSF51726">
    <property type="entry name" value="UROD/MetE-like"/>
    <property type="match status" value="1"/>
</dbReference>
<dbReference type="InterPro" id="IPR038071">
    <property type="entry name" value="UROD/MetE-like_sf"/>
</dbReference>
<dbReference type="GO" id="GO:0005829">
    <property type="term" value="C:cytosol"/>
    <property type="evidence" value="ECO:0007669"/>
    <property type="project" value="TreeGrafter"/>
</dbReference>
<keyword evidence="3" id="KW-1185">Reference proteome</keyword>
<dbReference type="GO" id="GO:0006783">
    <property type="term" value="P:heme biosynthetic process"/>
    <property type="evidence" value="ECO:0007669"/>
    <property type="project" value="TreeGrafter"/>
</dbReference>
<sequence>MTEECKARDLNEYYRVSQDPELCAKATLVPAIKYKNKLDGVLMFYDPMMIPQAMGMKVELSAMGPVLKEPIVTPEDLTRLPSQEYDADELFGYIMESIMKARAGLNGEAILIGNVEGPYTIMCTMIEGRACKKSAKAEDWLRNRSVESHILLHRIINFQIGYMLDQIRMGCQTLHIHEPNAEGMPKDLFEEFLYPFIIQLIVGAKNRLDDIGFRCMMSVYIGTDHFVFDRMCYTAAEAIQTPAWYDEQEKRQISKGKTILAYYNASQLAGLSKNEIDQKVKTMFKEYQTEKLVAHIYHDMDTDNDPEAIGHFLDSIVSLN</sequence>
<evidence type="ECO:0000259" key="1">
    <source>
        <dbReference type="Pfam" id="PF01208"/>
    </source>
</evidence>
<comment type="caution">
    <text evidence="2">The sequence shown here is derived from an EMBL/GenBank/DDBJ whole genome shotgun (WGS) entry which is preliminary data.</text>
</comment>
<dbReference type="EMBL" id="JADGKB010000041">
    <property type="protein sequence ID" value="KAJ3257193.1"/>
    <property type="molecule type" value="Genomic_DNA"/>
</dbReference>
<dbReference type="Proteomes" id="UP001210925">
    <property type="component" value="Unassembled WGS sequence"/>
</dbReference>
<gene>
    <name evidence="2" type="ORF">HK103_004891</name>
</gene>
<dbReference type="Gene3D" id="3.20.20.210">
    <property type="match status" value="1"/>
</dbReference>
<dbReference type="PANTHER" id="PTHR21091:SF169">
    <property type="entry name" value="UROPORPHYRINOGEN DECARBOXYLASE"/>
    <property type="match status" value="1"/>
</dbReference>
<dbReference type="InterPro" id="IPR000257">
    <property type="entry name" value="Uroporphyrinogen_deCOase"/>
</dbReference>
<feature type="domain" description="Uroporphyrinogen decarboxylase (URO-D)" evidence="1">
    <location>
        <begin position="2"/>
        <end position="316"/>
    </location>
</feature>
<name>A0AAD5Y806_9FUNG</name>
<proteinExistence type="predicted"/>
<dbReference type="PANTHER" id="PTHR21091">
    <property type="entry name" value="METHYLTETRAHYDROFOLATE:HOMOCYSTEINE METHYLTRANSFERASE RELATED"/>
    <property type="match status" value="1"/>
</dbReference>
<reference evidence="2" key="1">
    <citation type="submission" date="2020-05" db="EMBL/GenBank/DDBJ databases">
        <title>Phylogenomic resolution of chytrid fungi.</title>
        <authorList>
            <person name="Stajich J.E."/>
            <person name="Amses K."/>
            <person name="Simmons R."/>
            <person name="Seto K."/>
            <person name="Myers J."/>
            <person name="Bonds A."/>
            <person name="Quandt C.A."/>
            <person name="Barry K."/>
            <person name="Liu P."/>
            <person name="Grigoriev I."/>
            <person name="Longcore J.E."/>
            <person name="James T.Y."/>
        </authorList>
    </citation>
    <scope>NUCLEOTIDE SEQUENCE</scope>
    <source>
        <strain evidence="2">PLAUS21</strain>
    </source>
</reference>
<dbReference type="GO" id="GO:0004853">
    <property type="term" value="F:uroporphyrinogen decarboxylase activity"/>
    <property type="evidence" value="ECO:0007669"/>
    <property type="project" value="InterPro"/>
</dbReference>
<dbReference type="AlphaFoldDB" id="A0AAD5Y806"/>
<evidence type="ECO:0000313" key="2">
    <source>
        <dbReference type="EMBL" id="KAJ3257193.1"/>
    </source>
</evidence>
<dbReference type="Pfam" id="PF01208">
    <property type="entry name" value="URO-D"/>
    <property type="match status" value="1"/>
</dbReference>
<organism evidence="2 3">
    <name type="scientific">Boothiomyces macroporosus</name>
    <dbReference type="NCBI Taxonomy" id="261099"/>
    <lineage>
        <taxon>Eukaryota</taxon>
        <taxon>Fungi</taxon>
        <taxon>Fungi incertae sedis</taxon>
        <taxon>Chytridiomycota</taxon>
        <taxon>Chytridiomycota incertae sedis</taxon>
        <taxon>Chytridiomycetes</taxon>
        <taxon>Rhizophydiales</taxon>
        <taxon>Terramycetaceae</taxon>
        <taxon>Boothiomyces</taxon>
    </lineage>
</organism>